<comment type="cofactor">
    <cofactor evidence="3 17">
        <name>FAD</name>
        <dbReference type="ChEBI" id="CHEBI:57692"/>
    </cofactor>
</comment>
<feature type="region of interest" description="Disordered" evidence="18">
    <location>
        <begin position="26"/>
        <end position="60"/>
    </location>
</feature>
<evidence type="ECO:0000256" key="6">
    <source>
        <dbReference type="ARBA" id="ARBA00022630"/>
    </source>
</evidence>
<dbReference type="InterPro" id="IPR029061">
    <property type="entry name" value="THDP-binding"/>
</dbReference>
<dbReference type="SUPFAM" id="SSF69000">
    <property type="entry name" value="FAD-dependent thiol oxidase"/>
    <property type="match status" value="1"/>
</dbReference>
<dbReference type="CDD" id="cd11717">
    <property type="entry name" value="THUMP_THUMPD1_like"/>
    <property type="match status" value="1"/>
</dbReference>
<feature type="signal peptide" evidence="19">
    <location>
        <begin position="1"/>
        <end position="24"/>
    </location>
</feature>
<dbReference type="FunFam" id="3.40.50.970:FF:000024">
    <property type="entry name" value="Pyruvate decarboxylase isozyme"/>
    <property type="match status" value="1"/>
</dbReference>
<feature type="region of interest" description="Disordered" evidence="18">
    <location>
        <begin position="767"/>
        <end position="799"/>
    </location>
</feature>
<evidence type="ECO:0000256" key="13">
    <source>
        <dbReference type="ARBA" id="ARBA00023128"/>
    </source>
</evidence>
<evidence type="ECO:0000256" key="2">
    <source>
        <dbReference type="ARBA" id="ARBA00001964"/>
    </source>
</evidence>
<dbReference type="InterPro" id="IPR017905">
    <property type="entry name" value="ERV/ALR_sulphydryl_oxidase"/>
</dbReference>
<feature type="domain" description="ERV/ALR sulfhydryl oxidase" evidence="21">
    <location>
        <begin position="88"/>
        <end position="188"/>
    </location>
</feature>
<dbReference type="EMBL" id="MU855332">
    <property type="protein sequence ID" value="KAK3906266.1"/>
    <property type="molecule type" value="Genomic_DNA"/>
</dbReference>
<evidence type="ECO:0000256" key="7">
    <source>
        <dbReference type="ARBA" id="ARBA00022723"/>
    </source>
</evidence>
<comment type="cofactor">
    <cofactor evidence="2">
        <name>thiamine diphosphate</name>
        <dbReference type="ChEBI" id="CHEBI:58937"/>
    </cofactor>
</comment>
<dbReference type="InterPro" id="IPR047214">
    <property type="entry name" value="TPP_PDC_IPDC"/>
</dbReference>
<keyword evidence="14" id="KW-1015">Disulfide bond</keyword>
<keyword evidence="16" id="KW-0694">RNA-binding</keyword>
<dbReference type="GO" id="GO:0005634">
    <property type="term" value="C:nucleus"/>
    <property type="evidence" value="ECO:0007669"/>
    <property type="project" value="TreeGrafter"/>
</dbReference>
<protein>
    <recommendedName>
        <fullName evidence="17">Sulfhydryl oxidase</fullName>
        <ecNumber evidence="17">1.8.3.2</ecNumber>
    </recommendedName>
</protein>
<keyword evidence="6 17" id="KW-0285">Flavoprotein</keyword>
<keyword evidence="15" id="KW-0456">Lyase</keyword>
<keyword evidence="13" id="KW-0496">Mitochondrion</keyword>
<feature type="region of interest" description="Disordered" evidence="18">
    <location>
        <begin position="833"/>
        <end position="852"/>
    </location>
</feature>
<dbReference type="InterPro" id="IPR012000">
    <property type="entry name" value="Thiamin_PyroP_enz_cen_dom"/>
</dbReference>
<comment type="caution">
    <text evidence="22">The sequence shown here is derived from an EMBL/GenBank/DDBJ whole genome shotgun (WGS) entry which is preliminary data.</text>
</comment>
<evidence type="ECO:0000256" key="5">
    <source>
        <dbReference type="ARBA" id="ARBA00007812"/>
    </source>
</evidence>
<evidence type="ECO:0000256" key="14">
    <source>
        <dbReference type="ARBA" id="ARBA00023157"/>
    </source>
</evidence>
<dbReference type="SUPFAM" id="SSF143437">
    <property type="entry name" value="THUMP domain-like"/>
    <property type="match status" value="1"/>
</dbReference>
<evidence type="ECO:0000256" key="17">
    <source>
        <dbReference type="RuleBase" id="RU371123"/>
    </source>
</evidence>
<sequence length="1093" mass="119745">MRPPYVLPSAVLMAWVWRAARTLAMPSSSNRCSRTGTNEGSKAGPSGGTENSSSNSPSTLTNLSLPHILAAAPSSLKASATPAPPKDCPPDVETLGRSTWTLLHSIAATYPPTPTPKEQSELKSFMRLFSKLYPCWVCAEDFQQYMERREIRTGSRDDFGNWLCEAHNEVNRKLGKPTFDCGKWEERNPTHNPAMPHLRQQGLAKPVTVSEYLFKRLHEIGIRSIHGLPGDFNLVALDYVPKVGLRWVGSVNELNAAYAADGYARLKGISALVTTFGVGELSAINGVAGAFSEHVPVVHIVGCPSTISQRNGMLLHHTLGNGDFNVFANMSSQISCEMARLNNPLEIADQIDDALRECWIRSRPVYIMLPTDMAEKQVEGARLDKPIDLSEPENEPERENYVVDVVLRYLHASKSAVILLDACAIRHRVLKEVRDLVDKTQLPVFVTPMGKGAINEDHPSYGGVYAGTGSQPEVAERVESADLVLSIGALKSDFNTAGFSYRMSKLKSIDFHSDHCIVRYSEYPGVAMRGVLRKVVERIDLSKLTRQAPPLAVHTPPARDYSETITQAYFWPRVGDYLKENDIVVTETGTSNFGIWETKYPRGVTGVTQILWGSIGWSVGAAQGAALGAKDAGTDRRTVLFVGDGSFQLTAQEVSTMIRHNLRVTIFLIYNDGYTIERFIHGMEAEYNDVTRWRYTDVPTALGGTDKQVRKFVIKTRTELEKLLTDREFNDASGLQFVELWMPRDDAPRALKITAEIAAKNNAKLETGNAGKWKTPHQQSKMAGGGGGGGDAGPQPGDTGIWVTCARHQEGKAAREIGVLFAEYAEKMYGIKSVHDTEPAETSGPGGGEGEDEDVDIEAAIRKEVAALTAKPTPGEPSSSGDGRMTPVKMNVDCLLFVKTPAAVDPVAFVRRICEDAKRCEEIPGLMRCRYVNRVTPVSVMRKANEQGLVDVATEVMGKWFDLSGKRSLVAGGEGTADTSPSKEGAGEKGAAEGEASDSESEKTPFTFAIRPTIRNHSNLKRDEVINTIASLVNDDRHKVNLTMPDKVVLVEIFQNVCGISVVDGDWEELKRFNLTELYSQARNNASTVASKD</sequence>
<dbReference type="EC" id="1.8.3.2" evidence="17"/>
<dbReference type="Proteomes" id="UP001303889">
    <property type="component" value="Unassembled WGS sequence"/>
</dbReference>
<dbReference type="InterPro" id="IPR036774">
    <property type="entry name" value="ERV/ALR_sulphydryl_oxid_sf"/>
</dbReference>
<dbReference type="Gene3D" id="1.20.120.310">
    <property type="entry name" value="ERV/ALR sulfhydryl oxidase domain"/>
    <property type="match status" value="1"/>
</dbReference>
<evidence type="ECO:0000256" key="16">
    <source>
        <dbReference type="PROSITE-ProRule" id="PRU00529"/>
    </source>
</evidence>
<evidence type="ECO:0000256" key="15">
    <source>
        <dbReference type="ARBA" id="ARBA00023239"/>
    </source>
</evidence>
<dbReference type="Pfam" id="PF02775">
    <property type="entry name" value="TPP_enzyme_C"/>
    <property type="match status" value="1"/>
</dbReference>
<evidence type="ECO:0000256" key="19">
    <source>
        <dbReference type="SAM" id="SignalP"/>
    </source>
</evidence>
<dbReference type="GO" id="GO:0016972">
    <property type="term" value="F:thiol oxidase activity"/>
    <property type="evidence" value="ECO:0007669"/>
    <property type="project" value="UniProtKB-EC"/>
</dbReference>
<dbReference type="InterPro" id="IPR029035">
    <property type="entry name" value="DHS-like_NAD/FAD-binding_dom"/>
</dbReference>
<dbReference type="GO" id="GO:0030976">
    <property type="term" value="F:thiamine pyrophosphate binding"/>
    <property type="evidence" value="ECO:0007669"/>
    <property type="project" value="InterPro"/>
</dbReference>
<evidence type="ECO:0000313" key="23">
    <source>
        <dbReference type="Proteomes" id="UP001303889"/>
    </source>
</evidence>
<feature type="region of interest" description="Disordered" evidence="18">
    <location>
        <begin position="971"/>
        <end position="1005"/>
    </location>
</feature>
<feature type="compositionally biased region" description="Polar residues" evidence="18">
    <location>
        <begin position="26"/>
        <end position="40"/>
    </location>
</feature>
<dbReference type="GO" id="GO:0000949">
    <property type="term" value="P:aromatic amino acid family catabolic process to alcohol via Ehrlich pathway"/>
    <property type="evidence" value="ECO:0007669"/>
    <property type="project" value="TreeGrafter"/>
</dbReference>
<dbReference type="Pfam" id="PF00205">
    <property type="entry name" value="TPP_enzyme_M"/>
    <property type="match status" value="1"/>
</dbReference>
<keyword evidence="23" id="KW-1185">Reference proteome</keyword>
<keyword evidence="19" id="KW-0732">Signal</keyword>
<dbReference type="Pfam" id="PF02776">
    <property type="entry name" value="TPP_enzyme_N"/>
    <property type="match status" value="1"/>
</dbReference>
<evidence type="ECO:0000256" key="10">
    <source>
        <dbReference type="ARBA" id="ARBA00022842"/>
    </source>
</evidence>
<dbReference type="GO" id="GO:0006400">
    <property type="term" value="P:tRNA modification"/>
    <property type="evidence" value="ECO:0007669"/>
    <property type="project" value="InterPro"/>
</dbReference>
<dbReference type="Gene3D" id="3.30.2300.10">
    <property type="entry name" value="THUMP superfamily"/>
    <property type="match status" value="1"/>
</dbReference>
<evidence type="ECO:0000256" key="8">
    <source>
        <dbReference type="ARBA" id="ARBA00022793"/>
    </source>
</evidence>
<dbReference type="GO" id="GO:0015035">
    <property type="term" value="F:protein-disulfide reductase activity"/>
    <property type="evidence" value="ECO:0007669"/>
    <property type="project" value="UniProtKB-ARBA"/>
</dbReference>
<evidence type="ECO:0000259" key="21">
    <source>
        <dbReference type="PROSITE" id="PS51324"/>
    </source>
</evidence>
<dbReference type="GO" id="GO:0004737">
    <property type="term" value="F:pyruvate decarboxylase activity"/>
    <property type="evidence" value="ECO:0007669"/>
    <property type="project" value="UniProtKB-EC"/>
</dbReference>
<feature type="chain" id="PRO_5042865921" description="Sulfhydryl oxidase" evidence="19">
    <location>
        <begin position="25"/>
        <end position="1093"/>
    </location>
</feature>
<dbReference type="CDD" id="cd02005">
    <property type="entry name" value="TPP_PDC_IPDC"/>
    <property type="match status" value="1"/>
</dbReference>
<evidence type="ECO:0000256" key="11">
    <source>
        <dbReference type="ARBA" id="ARBA00023002"/>
    </source>
</evidence>
<comment type="subcellular location">
    <subcellularLocation>
        <location evidence="4">Mitochondrion intermembrane space</location>
    </subcellularLocation>
</comment>
<keyword evidence="9 17" id="KW-0274">FAD</keyword>
<dbReference type="SMART" id="SM00981">
    <property type="entry name" value="THUMP"/>
    <property type="match status" value="1"/>
</dbReference>
<evidence type="ECO:0000313" key="22">
    <source>
        <dbReference type="EMBL" id="KAK3906266.1"/>
    </source>
</evidence>
<organism evidence="22 23">
    <name type="scientific">Staphylotrichum tortipilum</name>
    <dbReference type="NCBI Taxonomy" id="2831512"/>
    <lineage>
        <taxon>Eukaryota</taxon>
        <taxon>Fungi</taxon>
        <taxon>Dikarya</taxon>
        <taxon>Ascomycota</taxon>
        <taxon>Pezizomycotina</taxon>
        <taxon>Sordariomycetes</taxon>
        <taxon>Sordariomycetidae</taxon>
        <taxon>Sordariales</taxon>
        <taxon>Chaetomiaceae</taxon>
        <taxon>Staphylotrichum</taxon>
    </lineage>
</organism>
<evidence type="ECO:0000256" key="18">
    <source>
        <dbReference type="SAM" id="MobiDB-lite"/>
    </source>
</evidence>
<dbReference type="FunFam" id="1.20.120.310:FF:000003">
    <property type="entry name" value="Sulfhydryl oxidase"/>
    <property type="match status" value="1"/>
</dbReference>
<dbReference type="InterPro" id="IPR012110">
    <property type="entry name" value="PDC/IPDC-like"/>
</dbReference>
<comment type="catalytic activity">
    <reaction evidence="1">
        <text>a 2-oxocarboxylate + H(+) = an aldehyde + CO2</text>
        <dbReference type="Rhea" id="RHEA:11628"/>
        <dbReference type="ChEBI" id="CHEBI:15378"/>
        <dbReference type="ChEBI" id="CHEBI:16526"/>
        <dbReference type="ChEBI" id="CHEBI:17478"/>
        <dbReference type="ChEBI" id="CHEBI:35179"/>
        <dbReference type="EC" id="4.1.1.1"/>
    </reaction>
</comment>
<evidence type="ECO:0000256" key="4">
    <source>
        <dbReference type="ARBA" id="ARBA00004569"/>
    </source>
</evidence>
<evidence type="ECO:0000256" key="3">
    <source>
        <dbReference type="ARBA" id="ARBA00001974"/>
    </source>
</evidence>
<proteinExistence type="inferred from homology"/>
<evidence type="ECO:0000256" key="9">
    <source>
        <dbReference type="ARBA" id="ARBA00022827"/>
    </source>
</evidence>
<dbReference type="CDD" id="cd07038">
    <property type="entry name" value="TPP_PYR_PDC_IPDC_like"/>
    <property type="match status" value="1"/>
</dbReference>
<dbReference type="GO" id="GO:0005829">
    <property type="term" value="C:cytosol"/>
    <property type="evidence" value="ECO:0007669"/>
    <property type="project" value="TreeGrafter"/>
</dbReference>
<dbReference type="InterPro" id="IPR011766">
    <property type="entry name" value="TPP_enzyme_TPP-bd"/>
</dbReference>
<dbReference type="SUPFAM" id="SSF52518">
    <property type="entry name" value="Thiamin diphosphate-binding fold (THDP-binding)"/>
    <property type="match status" value="2"/>
</dbReference>
<reference evidence="22" key="1">
    <citation type="journal article" date="2023" name="Mol. Phylogenet. Evol.">
        <title>Genome-scale phylogeny and comparative genomics of the fungal order Sordariales.</title>
        <authorList>
            <person name="Hensen N."/>
            <person name="Bonometti L."/>
            <person name="Westerberg I."/>
            <person name="Brannstrom I.O."/>
            <person name="Guillou S."/>
            <person name="Cros-Aarteil S."/>
            <person name="Calhoun S."/>
            <person name="Haridas S."/>
            <person name="Kuo A."/>
            <person name="Mondo S."/>
            <person name="Pangilinan J."/>
            <person name="Riley R."/>
            <person name="LaButti K."/>
            <person name="Andreopoulos B."/>
            <person name="Lipzen A."/>
            <person name="Chen C."/>
            <person name="Yan M."/>
            <person name="Daum C."/>
            <person name="Ng V."/>
            <person name="Clum A."/>
            <person name="Steindorff A."/>
            <person name="Ohm R.A."/>
            <person name="Martin F."/>
            <person name="Silar P."/>
            <person name="Natvig D.O."/>
            <person name="Lalanne C."/>
            <person name="Gautier V."/>
            <person name="Ament-Velasquez S.L."/>
            <person name="Kruys A."/>
            <person name="Hutchinson M.I."/>
            <person name="Powell A.J."/>
            <person name="Barry K."/>
            <person name="Miller A.N."/>
            <person name="Grigoriev I.V."/>
            <person name="Debuchy R."/>
            <person name="Gladieux P."/>
            <person name="Hiltunen Thoren M."/>
            <person name="Johannesson H."/>
        </authorList>
    </citation>
    <scope>NUCLEOTIDE SEQUENCE</scope>
    <source>
        <strain evidence="22">CBS 103.79</strain>
    </source>
</reference>
<dbReference type="GO" id="GO:0003723">
    <property type="term" value="F:RNA binding"/>
    <property type="evidence" value="ECO:0007669"/>
    <property type="project" value="UniProtKB-UniRule"/>
</dbReference>
<dbReference type="SUPFAM" id="SSF52467">
    <property type="entry name" value="DHS-like NAD/FAD-binding domain"/>
    <property type="match status" value="1"/>
</dbReference>
<keyword evidence="11 17" id="KW-0560">Oxidoreductase</keyword>
<dbReference type="PROSITE" id="PS51165">
    <property type="entry name" value="THUMP"/>
    <property type="match status" value="1"/>
</dbReference>
<dbReference type="FunFam" id="3.40.50.970:FF:000019">
    <property type="entry name" value="Pyruvate decarboxylase isozyme"/>
    <property type="match status" value="1"/>
</dbReference>
<dbReference type="GO" id="GO:0000287">
    <property type="term" value="F:magnesium ion binding"/>
    <property type="evidence" value="ECO:0007669"/>
    <property type="project" value="InterPro"/>
</dbReference>
<gene>
    <name evidence="22" type="ORF">C8A05DRAFT_40932</name>
</gene>
<dbReference type="InterPro" id="IPR004114">
    <property type="entry name" value="THUMP_dom"/>
</dbReference>
<keyword evidence="12" id="KW-0786">Thiamine pyrophosphate</keyword>
<keyword evidence="7" id="KW-0479">Metal-binding</keyword>
<comment type="similarity">
    <text evidence="5">Belongs to the TPP enzyme family.</text>
</comment>
<feature type="compositionally biased region" description="Gly residues" evidence="18">
    <location>
        <begin position="783"/>
        <end position="792"/>
    </location>
</feature>
<evidence type="ECO:0000256" key="12">
    <source>
        <dbReference type="ARBA" id="ARBA00023052"/>
    </source>
</evidence>
<dbReference type="Pfam" id="PF02926">
    <property type="entry name" value="THUMP"/>
    <property type="match status" value="1"/>
</dbReference>
<feature type="compositionally biased region" description="Low complexity" evidence="18">
    <location>
        <begin position="48"/>
        <end position="60"/>
    </location>
</feature>
<dbReference type="InterPro" id="IPR047213">
    <property type="entry name" value="TPP_PYR_PDC_IPDC-like"/>
</dbReference>
<keyword evidence="10" id="KW-0460">Magnesium</keyword>
<dbReference type="InterPro" id="IPR040183">
    <property type="entry name" value="THUMPD1-like"/>
</dbReference>
<dbReference type="Gene3D" id="3.40.50.1220">
    <property type="entry name" value="TPP-binding domain"/>
    <property type="match status" value="1"/>
</dbReference>
<dbReference type="Pfam" id="PF04777">
    <property type="entry name" value="Evr1_Alr"/>
    <property type="match status" value="1"/>
</dbReference>
<dbReference type="GO" id="GO:0005758">
    <property type="term" value="C:mitochondrial intermembrane space"/>
    <property type="evidence" value="ECO:0007669"/>
    <property type="project" value="UniProtKB-SubCell"/>
</dbReference>
<dbReference type="PANTHER" id="PTHR43452">
    <property type="entry name" value="PYRUVATE DECARBOXYLASE"/>
    <property type="match status" value="1"/>
</dbReference>
<feature type="domain" description="THUMP" evidence="20">
    <location>
        <begin position="954"/>
        <end position="1064"/>
    </location>
</feature>
<name>A0AAN6MTP4_9PEZI</name>
<reference evidence="22" key="2">
    <citation type="submission" date="2023-05" db="EMBL/GenBank/DDBJ databases">
        <authorList>
            <consortium name="Lawrence Berkeley National Laboratory"/>
            <person name="Steindorff A."/>
            <person name="Hensen N."/>
            <person name="Bonometti L."/>
            <person name="Westerberg I."/>
            <person name="Brannstrom I.O."/>
            <person name="Guillou S."/>
            <person name="Cros-Aarteil S."/>
            <person name="Calhoun S."/>
            <person name="Haridas S."/>
            <person name="Kuo A."/>
            <person name="Mondo S."/>
            <person name="Pangilinan J."/>
            <person name="Riley R."/>
            <person name="Labutti K."/>
            <person name="Andreopoulos B."/>
            <person name="Lipzen A."/>
            <person name="Chen C."/>
            <person name="Yanf M."/>
            <person name="Daum C."/>
            <person name="Ng V."/>
            <person name="Clum A."/>
            <person name="Ohm R."/>
            <person name="Martin F."/>
            <person name="Silar P."/>
            <person name="Natvig D."/>
            <person name="Lalanne C."/>
            <person name="Gautier V."/>
            <person name="Ament-Velasquez S.L."/>
            <person name="Kruys A."/>
            <person name="Hutchinson M.I."/>
            <person name="Powell A.J."/>
            <person name="Barry K."/>
            <person name="Miller A.N."/>
            <person name="Grigoriev I.V."/>
            <person name="Debuchy R."/>
            <person name="Gladieux P."/>
            <person name="Thoren M.H."/>
            <person name="Johannesson H."/>
        </authorList>
    </citation>
    <scope>NUCLEOTIDE SEQUENCE</scope>
    <source>
        <strain evidence="22">CBS 103.79</strain>
    </source>
</reference>
<evidence type="ECO:0000259" key="20">
    <source>
        <dbReference type="PROSITE" id="PS51165"/>
    </source>
</evidence>
<keyword evidence="22" id="KW-0670">Pyruvate</keyword>
<dbReference type="PANTHER" id="PTHR43452:SF30">
    <property type="entry name" value="PYRUVATE DECARBOXYLASE ISOZYME 1-RELATED"/>
    <property type="match status" value="1"/>
</dbReference>
<dbReference type="Gene3D" id="3.40.50.970">
    <property type="match status" value="2"/>
</dbReference>
<dbReference type="FunFam" id="3.30.2300.10:FF:000001">
    <property type="entry name" value="THUMP domain-containing protein 1"/>
    <property type="match status" value="1"/>
</dbReference>
<accession>A0AAN6MTP4</accession>
<keyword evidence="8" id="KW-0210">Decarboxylase</keyword>
<dbReference type="PROSITE" id="PS51324">
    <property type="entry name" value="ERV_ALR"/>
    <property type="match status" value="1"/>
</dbReference>
<dbReference type="InterPro" id="IPR012001">
    <property type="entry name" value="Thiamin_PyroP_enz_TPP-bd_dom"/>
</dbReference>
<dbReference type="AlphaFoldDB" id="A0AAN6MTP4"/>
<evidence type="ECO:0000256" key="1">
    <source>
        <dbReference type="ARBA" id="ARBA00001041"/>
    </source>
</evidence>
<comment type="catalytic activity">
    <reaction evidence="17">
        <text>2 R'C(R)SH + O2 = R'C(R)S-S(R)CR' + H2O2</text>
        <dbReference type="Rhea" id="RHEA:17357"/>
        <dbReference type="ChEBI" id="CHEBI:15379"/>
        <dbReference type="ChEBI" id="CHEBI:16240"/>
        <dbReference type="ChEBI" id="CHEBI:16520"/>
        <dbReference type="ChEBI" id="CHEBI:17412"/>
        <dbReference type="EC" id="1.8.3.2"/>
    </reaction>
</comment>